<dbReference type="InterPro" id="IPR027417">
    <property type="entry name" value="P-loop_NTPase"/>
</dbReference>
<organism evidence="4 5">
    <name type="scientific">Capillimicrobium parvum</name>
    <dbReference type="NCBI Taxonomy" id="2884022"/>
    <lineage>
        <taxon>Bacteria</taxon>
        <taxon>Bacillati</taxon>
        <taxon>Actinomycetota</taxon>
        <taxon>Thermoleophilia</taxon>
        <taxon>Solirubrobacterales</taxon>
        <taxon>Capillimicrobiaceae</taxon>
        <taxon>Capillimicrobium</taxon>
    </lineage>
</organism>
<feature type="region of interest" description="Disordered" evidence="1">
    <location>
        <begin position="776"/>
        <end position="879"/>
    </location>
</feature>
<dbReference type="InterPro" id="IPR001650">
    <property type="entry name" value="Helicase_C-like"/>
</dbReference>
<feature type="compositionally biased region" description="Low complexity" evidence="1">
    <location>
        <begin position="806"/>
        <end position="817"/>
    </location>
</feature>
<dbReference type="InterPro" id="IPR014001">
    <property type="entry name" value="Helicase_ATP-bd"/>
</dbReference>
<dbReference type="InterPro" id="IPR006935">
    <property type="entry name" value="Helicase/UvrB_N"/>
</dbReference>
<dbReference type="PROSITE" id="PS51194">
    <property type="entry name" value="HELICASE_CTER"/>
    <property type="match status" value="1"/>
</dbReference>
<evidence type="ECO:0000313" key="4">
    <source>
        <dbReference type="EMBL" id="UGS39254.1"/>
    </source>
</evidence>
<keyword evidence="5" id="KW-1185">Reference proteome</keyword>
<dbReference type="KEGG" id="sbae:DSM104329_05687"/>
<sequence>MVAAPLPPAADIARAEKFTRERFVHEGEDAAVALGPGSARRRALDAALAELAQGLDYPSPEWRRAYSLLLGLERLLSEDEPHLADGTLLNPHQVDALSGTLTALLAAAIGPNGGASSNGHAANGGAAAAHAPPAPAEDPYVGSSAVPGEEEIDEELPEDEEPQDWDEPAASEDWEQLAEQPEDPNAHKRFWFEHATGAGKTVAALGFVEASRTGGVLILTHRRNLVDQFLGELRDRGYRDRIHGPLMQGDREPRTGPVTVETYQWFVRNAGKVSSAYTIVICDEAHTALGEKTSAAIREWTGPIFVGMTATGALIARHVTDLFPTQTSRFDLAQAARRGVISPLRCIRIPPGAGVRSIAKVPLRRGDVDVEFDQEMLAELLDQLPFNLAVANLYKTRFNGVPGVVYAAGVRHAYNVAEAFRDEGLKAMAVSGETPKRELADILARYERGDVDVLVNAQLLAEGWNSPRATVCMHLAPTASKRIYQQRVGRVTRRHPGKESGIVVDFVHPATKHDDPVVTLHSLLDRDVYRGGAIVVGPVRRGRGRRVRVERRVMPVTADPDRRAQVFERELWRIAVEHLDWGEQHVWAALAGARVQPSGWRRARAMLHFDKTGELKRRFLLTAVQRNKSSQLRIRALQEIAAAKDAEAFDLAIDEIGQWSRDERREAVKVCLQALAEKRIGRRDQANAWIWRMAEYTRDVHEEYAVQRWPETKRLLGLLVNSSGGAHARNARRLVHASRKQDRRLSAALLAAALAHTPEAEEVLRGARTRLSRKPNSLARDLLRNFPKKRTRGNRRRRRKGEEAVLEPVEALETTTALDDDELDDDDDVVEVEIDAEDDEDEAREPEDDDGEDAPEPEPVEAEVEDPEEAAAAAAAREADALAGIASAAAALFEARGAGVDPAPAEPVAETAPQPVEPVAETAPEPVEPVSETPPEPLKRPATRRRTTTAKSTTGPKKPATRRRTTAKPPAAAESDAAASAESERPAAASEPESAPVKKPATRRRTTAKPPAAAESDAAASAESERPAAASEPESAPVKKPATRRRTTAKPPAAAESDAAASAESEPTAAASEPESAPVKKPATRRRTTPAKTVAAKDETPQAAAEAVDPAEGAEAAETPEAAGAPAKKAATRRRTTTAKSTAAKSTAAKPAAAKSTAARSTAAKSTAAKSTAAKSTAARSTAARSTAAKSTRAKPAATDEPADTAAGPAAAEPAKKPATRRRTTTAKPAAAKSTAAKKPATPRRTPKPKDPEPPASQDEPSDDDRPAAAA</sequence>
<evidence type="ECO:0008006" key="6">
    <source>
        <dbReference type="Google" id="ProtNLM"/>
    </source>
</evidence>
<evidence type="ECO:0000313" key="5">
    <source>
        <dbReference type="Proteomes" id="UP001162834"/>
    </source>
</evidence>
<accession>A0A9E7C738</accession>
<dbReference type="RefSeq" id="WP_259313259.1">
    <property type="nucleotide sequence ID" value="NZ_CP087164.1"/>
</dbReference>
<feature type="compositionally biased region" description="Low complexity" evidence="1">
    <location>
        <begin position="116"/>
        <end position="131"/>
    </location>
</feature>
<feature type="compositionally biased region" description="Low complexity" evidence="1">
    <location>
        <begin position="967"/>
        <end position="999"/>
    </location>
</feature>
<dbReference type="Pfam" id="PF00271">
    <property type="entry name" value="Helicase_C"/>
    <property type="match status" value="1"/>
</dbReference>
<dbReference type="GO" id="GO:0016787">
    <property type="term" value="F:hydrolase activity"/>
    <property type="evidence" value="ECO:0007669"/>
    <property type="project" value="InterPro"/>
</dbReference>
<feature type="compositionally biased region" description="Acidic residues" evidence="1">
    <location>
        <begin position="818"/>
        <end position="869"/>
    </location>
</feature>
<evidence type="ECO:0000256" key="1">
    <source>
        <dbReference type="SAM" id="MobiDB-lite"/>
    </source>
</evidence>
<feature type="domain" description="Helicase C-terminal" evidence="3">
    <location>
        <begin position="389"/>
        <end position="544"/>
    </location>
</feature>
<feature type="region of interest" description="Disordered" evidence="1">
    <location>
        <begin position="116"/>
        <end position="182"/>
    </location>
</feature>
<feature type="compositionally biased region" description="Low complexity" evidence="1">
    <location>
        <begin position="1138"/>
        <end position="1213"/>
    </location>
</feature>
<gene>
    <name evidence="4" type="ORF">DSM104329_05687</name>
</gene>
<dbReference type="Gene3D" id="3.40.50.300">
    <property type="entry name" value="P-loop containing nucleotide triphosphate hydrolases"/>
    <property type="match status" value="2"/>
</dbReference>
<evidence type="ECO:0000259" key="3">
    <source>
        <dbReference type="PROSITE" id="PS51194"/>
    </source>
</evidence>
<feature type="compositionally biased region" description="Low complexity" evidence="1">
    <location>
        <begin position="870"/>
        <end position="879"/>
    </location>
</feature>
<name>A0A9E7C738_9ACTN</name>
<dbReference type="EMBL" id="CP087164">
    <property type="protein sequence ID" value="UGS39254.1"/>
    <property type="molecule type" value="Genomic_DNA"/>
</dbReference>
<dbReference type="SUPFAM" id="SSF52540">
    <property type="entry name" value="P-loop containing nucleoside triphosphate hydrolases"/>
    <property type="match status" value="1"/>
</dbReference>
<feature type="compositionally biased region" description="Low complexity" evidence="1">
    <location>
        <begin position="1226"/>
        <end position="1240"/>
    </location>
</feature>
<dbReference type="InterPro" id="IPR050742">
    <property type="entry name" value="Helicase_Restrict-Modif_Enz"/>
</dbReference>
<feature type="compositionally biased region" description="Basic residues" evidence="1">
    <location>
        <begin position="786"/>
        <end position="799"/>
    </location>
</feature>
<feature type="compositionally biased region" description="Low complexity" evidence="1">
    <location>
        <begin position="949"/>
        <end position="958"/>
    </location>
</feature>
<dbReference type="PANTHER" id="PTHR47396:SF1">
    <property type="entry name" value="ATP-DEPENDENT HELICASE IRC3-RELATED"/>
    <property type="match status" value="1"/>
</dbReference>
<dbReference type="GO" id="GO:0005524">
    <property type="term" value="F:ATP binding"/>
    <property type="evidence" value="ECO:0007669"/>
    <property type="project" value="InterPro"/>
</dbReference>
<dbReference type="Proteomes" id="UP001162834">
    <property type="component" value="Chromosome"/>
</dbReference>
<feature type="domain" description="Helicase ATP-binding" evidence="2">
    <location>
        <begin position="181"/>
        <end position="311"/>
    </location>
</feature>
<feature type="compositionally biased region" description="Acidic residues" evidence="1">
    <location>
        <begin position="148"/>
        <end position="182"/>
    </location>
</feature>
<evidence type="ECO:0000259" key="2">
    <source>
        <dbReference type="PROSITE" id="PS51192"/>
    </source>
</evidence>
<feature type="compositionally biased region" description="Low complexity" evidence="1">
    <location>
        <begin position="1049"/>
        <end position="1081"/>
    </location>
</feature>
<protein>
    <recommendedName>
        <fullName evidence="6">Superfamily II DNA or RNA helicase</fullName>
    </recommendedName>
</protein>
<dbReference type="SMART" id="SM00490">
    <property type="entry name" value="HELICc"/>
    <property type="match status" value="1"/>
</dbReference>
<proteinExistence type="predicted"/>
<feature type="region of interest" description="Disordered" evidence="1">
    <location>
        <begin position="899"/>
        <end position="1271"/>
    </location>
</feature>
<dbReference type="Pfam" id="PF04851">
    <property type="entry name" value="ResIII"/>
    <property type="match status" value="1"/>
</dbReference>
<dbReference type="GO" id="GO:0003677">
    <property type="term" value="F:DNA binding"/>
    <property type="evidence" value="ECO:0007669"/>
    <property type="project" value="InterPro"/>
</dbReference>
<reference evidence="4" key="1">
    <citation type="journal article" date="2022" name="Int. J. Syst. Evol. Microbiol.">
        <title>Pseudomonas aegrilactucae sp. nov. and Pseudomonas morbosilactucae sp. nov., pathogens causing bacterial rot of lettuce in Japan.</title>
        <authorList>
            <person name="Sawada H."/>
            <person name="Fujikawa T."/>
            <person name="Satou M."/>
        </authorList>
    </citation>
    <scope>NUCLEOTIDE SEQUENCE</scope>
    <source>
        <strain evidence="4">0166_1</strain>
    </source>
</reference>
<dbReference type="PANTHER" id="PTHR47396">
    <property type="entry name" value="TYPE I RESTRICTION ENZYME ECOKI R PROTEIN"/>
    <property type="match status" value="1"/>
</dbReference>
<feature type="compositionally biased region" description="Low complexity" evidence="1">
    <location>
        <begin position="899"/>
        <end position="933"/>
    </location>
</feature>
<feature type="compositionally biased region" description="Low complexity" evidence="1">
    <location>
        <begin position="1008"/>
        <end position="1040"/>
    </location>
</feature>
<dbReference type="PROSITE" id="PS51192">
    <property type="entry name" value="HELICASE_ATP_BIND_1"/>
    <property type="match status" value="1"/>
</dbReference>
<dbReference type="AlphaFoldDB" id="A0A9E7C738"/>
<dbReference type="GO" id="GO:0005829">
    <property type="term" value="C:cytosol"/>
    <property type="evidence" value="ECO:0007669"/>
    <property type="project" value="TreeGrafter"/>
</dbReference>
<dbReference type="SMART" id="SM00487">
    <property type="entry name" value="DEXDc"/>
    <property type="match status" value="1"/>
</dbReference>
<feature type="compositionally biased region" description="Low complexity" evidence="1">
    <location>
        <begin position="1103"/>
        <end position="1129"/>
    </location>
</feature>